<keyword evidence="2 7" id="KW-0436">Ligase</keyword>
<dbReference type="GO" id="GO:0004815">
    <property type="term" value="F:aspartate-tRNA ligase activity"/>
    <property type="evidence" value="ECO:0007669"/>
    <property type="project" value="UniProtKB-UniRule"/>
</dbReference>
<dbReference type="GO" id="GO:0005737">
    <property type="term" value="C:cytoplasm"/>
    <property type="evidence" value="ECO:0007669"/>
    <property type="project" value="UniProtKB-SubCell"/>
</dbReference>
<comment type="catalytic activity">
    <reaction evidence="7">
        <text>tRNA(Asx) + L-aspartate + ATP = L-aspartyl-tRNA(Asx) + AMP + diphosphate</text>
        <dbReference type="Rhea" id="RHEA:18349"/>
        <dbReference type="Rhea" id="RHEA-COMP:9710"/>
        <dbReference type="Rhea" id="RHEA-COMP:9711"/>
        <dbReference type="ChEBI" id="CHEBI:29991"/>
        <dbReference type="ChEBI" id="CHEBI:30616"/>
        <dbReference type="ChEBI" id="CHEBI:33019"/>
        <dbReference type="ChEBI" id="CHEBI:78442"/>
        <dbReference type="ChEBI" id="CHEBI:78516"/>
        <dbReference type="ChEBI" id="CHEBI:456215"/>
        <dbReference type="EC" id="6.1.1.23"/>
    </reaction>
</comment>
<evidence type="ECO:0000259" key="8">
    <source>
        <dbReference type="PROSITE" id="PS50862"/>
    </source>
</evidence>
<keyword evidence="5 7" id="KW-0648">Protein biosynthesis</keyword>
<sequence>MKRTNYAGLIDESYEGQTVTLDGWVQKRRDLGGLIFIDLRDREGIVQLAFSDEISKEALTVAESIRSEYVIEVQGVVKARTAGAENENLHSGKIEVQVTQVEVLAEAKTTPFLIEDGVDASDETRLKYRYLDLRRPEMQENLRVRSKITAATHEFLDQAGFIDIETPYLAKSTPEGARDYLVPSRIYPGSFYALPQSPQLFKQLLMGAGFDRYYQVARAFRDEDLRGDRQPEFTQLDIETSFMNQDEIRELVGEWVKAIMQKTVNYDLDPTTIPVLTWEESMRRFGTDKPDMRFDMELQDLSDMMADSAFGVFSNAIANGGMVKAIVVPGGAEKYSRKEIDKLGKYVERFGAKGLAWLKITDEGITGPIAKFLTEQADALLETTKAQAGDLILFAADQANVVNPTLDALRRMTAQTMDLIDDQKWAFAWIIDWPLFEYQPEEDRWIAAHHPFTMPNEADLPLMATTEGAHQAHAQSYDLVLNGYELGSGSIRIHRMDIQQQMLSALGFTPESAQEAFGFLLEGMEYGFPPMGGIALGLDRLAMILAGRDNIRDVIAFPKNSKATEPMTDAPTLVSKAQIETDLGLTAPEYADTDAPNMAEE</sequence>
<dbReference type="Gene3D" id="2.40.50.140">
    <property type="entry name" value="Nucleic acid-binding proteins"/>
    <property type="match status" value="1"/>
</dbReference>
<protein>
    <recommendedName>
        <fullName evidence="7">Aspartate--tRNA(Asp/Asn) ligase</fullName>
        <ecNumber evidence="7">6.1.1.23</ecNumber>
    </recommendedName>
    <alternativeName>
        <fullName evidence="7">Aspartyl-tRNA synthetase</fullName>
        <shortName evidence="7">AspRS</shortName>
    </alternativeName>
    <alternativeName>
        <fullName evidence="7">Non-discriminating aspartyl-tRNA synthetase</fullName>
        <shortName evidence="7">ND-AspRS</shortName>
    </alternativeName>
</protein>
<comment type="function">
    <text evidence="7">Aspartyl-tRNA synthetase with relaxed tRNA specificity since it is able to aspartylate not only its cognate tRNA(Asp) but also tRNA(Asn). Reaction proceeds in two steps: L-aspartate is first activated by ATP to form Asp-AMP and then transferred to the acceptor end of tRNA(Asp/Asn).</text>
</comment>
<comment type="caution">
    <text evidence="7">Lacks conserved residue(s) required for the propagation of feature annotation.</text>
</comment>
<evidence type="ECO:0000313" key="10">
    <source>
        <dbReference type="Proteomes" id="UP000051673"/>
    </source>
</evidence>
<dbReference type="EMBL" id="JQCD01000030">
    <property type="protein sequence ID" value="KRN76344.1"/>
    <property type="molecule type" value="Genomic_DNA"/>
</dbReference>
<feature type="binding site" evidence="7">
    <location>
        <position position="230"/>
    </location>
    <ligand>
        <name>ATP</name>
        <dbReference type="ChEBI" id="CHEBI:30616"/>
    </ligand>
</feature>
<evidence type="ECO:0000313" key="9">
    <source>
        <dbReference type="EMBL" id="KRN76344.1"/>
    </source>
</evidence>
<feature type="region of interest" description="Aspartate" evidence="7">
    <location>
        <begin position="199"/>
        <end position="202"/>
    </location>
</feature>
<dbReference type="GO" id="GO:0016740">
    <property type="term" value="F:transferase activity"/>
    <property type="evidence" value="ECO:0007669"/>
    <property type="project" value="UniProtKB-ARBA"/>
</dbReference>
<dbReference type="InterPro" id="IPR006195">
    <property type="entry name" value="aa-tRNA-synth_II"/>
</dbReference>
<dbReference type="RefSeq" id="WP_057788593.1">
    <property type="nucleotide sequence ID" value="NZ_JQCD01000030.1"/>
</dbReference>
<feature type="binding site" evidence="7">
    <location>
        <begin position="221"/>
        <end position="223"/>
    </location>
    <ligand>
        <name>ATP</name>
        <dbReference type="ChEBI" id="CHEBI:30616"/>
    </ligand>
</feature>
<dbReference type="STRING" id="1620.IV67_GL000920"/>
<keyword evidence="10" id="KW-1185">Reference proteome</keyword>
<feature type="binding site" evidence="7">
    <location>
        <position position="492"/>
    </location>
    <ligand>
        <name>L-aspartate</name>
        <dbReference type="ChEBI" id="CHEBI:29991"/>
    </ligand>
</feature>
<comment type="subcellular location">
    <subcellularLocation>
        <location evidence="7">Cytoplasm</location>
    </subcellularLocation>
</comment>
<dbReference type="PANTHER" id="PTHR22594:SF5">
    <property type="entry name" value="ASPARTATE--TRNA LIGASE, MITOCHONDRIAL"/>
    <property type="match status" value="1"/>
</dbReference>
<dbReference type="InterPro" id="IPR004115">
    <property type="entry name" value="GAD-like_sf"/>
</dbReference>
<dbReference type="GO" id="GO:0140096">
    <property type="term" value="F:catalytic activity, acting on a protein"/>
    <property type="evidence" value="ECO:0007669"/>
    <property type="project" value="UniProtKB-ARBA"/>
</dbReference>
<dbReference type="AlphaFoldDB" id="A0A0R2JG67"/>
<evidence type="ECO:0000256" key="3">
    <source>
        <dbReference type="ARBA" id="ARBA00022741"/>
    </source>
</evidence>
<reference evidence="9 10" key="1">
    <citation type="journal article" date="2015" name="Genome Announc.">
        <title>Expanding the biotechnology potential of lactobacilli through comparative genomics of 213 strains and associated genera.</title>
        <authorList>
            <person name="Sun Z."/>
            <person name="Harris H.M."/>
            <person name="McCann A."/>
            <person name="Guo C."/>
            <person name="Argimon S."/>
            <person name="Zhang W."/>
            <person name="Yang X."/>
            <person name="Jeffery I.B."/>
            <person name="Cooney J.C."/>
            <person name="Kagawa T.F."/>
            <person name="Liu W."/>
            <person name="Song Y."/>
            <person name="Salvetti E."/>
            <person name="Wrobel A."/>
            <person name="Rasinkangas P."/>
            <person name="Parkhill J."/>
            <person name="Rea M.C."/>
            <person name="O'Sullivan O."/>
            <person name="Ritari J."/>
            <person name="Douillard F.P."/>
            <person name="Paul Ross R."/>
            <person name="Yang R."/>
            <person name="Briner A.E."/>
            <person name="Felis G.E."/>
            <person name="de Vos W.M."/>
            <person name="Barrangou R."/>
            <person name="Klaenhammer T.R."/>
            <person name="Caufield P.W."/>
            <person name="Cui Y."/>
            <person name="Zhang H."/>
            <person name="O'Toole P.W."/>
        </authorList>
    </citation>
    <scope>NUCLEOTIDE SEQUENCE [LARGE SCALE GENOMIC DNA]</scope>
    <source>
        <strain evidence="9 10">DSM 20014</strain>
    </source>
</reference>
<dbReference type="InterPro" id="IPR012340">
    <property type="entry name" value="NA-bd_OB-fold"/>
</dbReference>
<keyword evidence="7" id="KW-0963">Cytoplasm</keyword>
<dbReference type="OrthoDB" id="9802326at2"/>
<dbReference type="InterPro" id="IPR004524">
    <property type="entry name" value="Asp-tRNA-ligase_1"/>
</dbReference>
<feature type="binding site" evidence="7">
    <location>
        <position position="175"/>
    </location>
    <ligand>
        <name>L-aspartate</name>
        <dbReference type="ChEBI" id="CHEBI:29991"/>
    </ligand>
</feature>
<dbReference type="InterPro" id="IPR047089">
    <property type="entry name" value="Asp-tRNA-ligase_1_N"/>
</dbReference>
<dbReference type="InterPro" id="IPR045864">
    <property type="entry name" value="aa-tRNA-synth_II/BPL/LPL"/>
</dbReference>
<dbReference type="InterPro" id="IPR002312">
    <property type="entry name" value="Asp/Asn-tRNA-synth_IIb"/>
</dbReference>
<name>A0A0R2JG67_9LACO</name>
<keyword evidence="6 7" id="KW-0030">Aminoacyl-tRNA synthetase</keyword>
<comment type="subunit">
    <text evidence="7">Homodimer.</text>
</comment>
<feature type="binding site" evidence="7">
    <location>
        <position position="221"/>
    </location>
    <ligand>
        <name>L-aspartate</name>
        <dbReference type="ChEBI" id="CHEBI:29991"/>
    </ligand>
</feature>
<dbReference type="InterPro" id="IPR004365">
    <property type="entry name" value="NA-bd_OB_tRNA"/>
</dbReference>
<dbReference type="Pfam" id="PF02938">
    <property type="entry name" value="GAD"/>
    <property type="match status" value="1"/>
</dbReference>
<dbReference type="SUPFAM" id="SSF55261">
    <property type="entry name" value="GAD domain-like"/>
    <property type="match status" value="1"/>
</dbReference>
<dbReference type="Proteomes" id="UP000051673">
    <property type="component" value="Unassembled WGS sequence"/>
</dbReference>
<dbReference type="InterPro" id="IPR029351">
    <property type="entry name" value="GAD_dom"/>
</dbReference>
<dbReference type="InterPro" id="IPR004364">
    <property type="entry name" value="Aa-tRNA-synt_II"/>
</dbReference>
<feature type="binding site" evidence="7">
    <location>
        <begin position="537"/>
        <end position="540"/>
    </location>
    <ligand>
        <name>ATP</name>
        <dbReference type="ChEBI" id="CHEBI:30616"/>
    </ligand>
</feature>
<dbReference type="GO" id="GO:0003676">
    <property type="term" value="F:nucleic acid binding"/>
    <property type="evidence" value="ECO:0007669"/>
    <property type="project" value="InterPro"/>
</dbReference>
<dbReference type="PRINTS" id="PR01042">
    <property type="entry name" value="TRNASYNTHASP"/>
</dbReference>
<evidence type="ECO:0000256" key="2">
    <source>
        <dbReference type="ARBA" id="ARBA00022598"/>
    </source>
</evidence>
<comment type="caution">
    <text evidence="9">The sequence shown here is derived from an EMBL/GenBank/DDBJ whole genome shotgun (WGS) entry which is preliminary data.</text>
</comment>
<evidence type="ECO:0000256" key="5">
    <source>
        <dbReference type="ARBA" id="ARBA00022917"/>
    </source>
</evidence>
<dbReference type="CDD" id="cd04317">
    <property type="entry name" value="EcAspRS_like_N"/>
    <property type="match status" value="1"/>
</dbReference>
<dbReference type="EC" id="6.1.1.23" evidence="7"/>
<keyword evidence="4 7" id="KW-0067">ATP-binding</keyword>
<evidence type="ECO:0000256" key="4">
    <source>
        <dbReference type="ARBA" id="ARBA00022840"/>
    </source>
</evidence>
<dbReference type="CDD" id="cd00777">
    <property type="entry name" value="AspRS_core"/>
    <property type="match status" value="1"/>
</dbReference>
<feature type="domain" description="Aminoacyl-transfer RNA synthetases class-II family profile" evidence="8">
    <location>
        <begin position="142"/>
        <end position="566"/>
    </location>
</feature>
<dbReference type="PANTHER" id="PTHR22594">
    <property type="entry name" value="ASPARTYL/LYSYL-TRNA SYNTHETASE"/>
    <property type="match status" value="1"/>
</dbReference>
<dbReference type="GO" id="GO:0006422">
    <property type="term" value="P:aspartyl-tRNA aminoacylation"/>
    <property type="evidence" value="ECO:0007669"/>
    <property type="project" value="UniProtKB-UniRule"/>
</dbReference>
<feature type="site" description="Important for tRNA non-discrimination" evidence="7">
    <location>
        <position position="83"/>
    </location>
</feature>
<evidence type="ECO:0000256" key="7">
    <source>
        <dbReference type="HAMAP-Rule" id="MF_00044"/>
    </source>
</evidence>
<dbReference type="InterPro" id="IPR047090">
    <property type="entry name" value="AspRS_core"/>
</dbReference>
<dbReference type="Gene3D" id="3.30.1360.30">
    <property type="entry name" value="GAD-like domain"/>
    <property type="match status" value="1"/>
</dbReference>
<feature type="binding site" evidence="7">
    <location>
        <position position="449"/>
    </location>
    <ligand>
        <name>L-aspartate</name>
        <dbReference type="ChEBI" id="CHEBI:29991"/>
    </ligand>
</feature>
<dbReference type="GO" id="GO:0050560">
    <property type="term" value="F:aspartate-tRNA(Asn) ligase activity"/>
    <property type="evidence" value="ECO:0007669"/>
    <property type="project" value="UniProtKB-EC"/>
</dbReference>
<dbReference type="PROSITE" id="PS50862">
    <property type="entry name" value="AA_TRNA_LIGASE_II"/>
    <property type="match status" value="1"/>
</dbReference>
<dbReference type="HAMAP" id="MF_00044">
    <property type="entry name" value="Asp_tRNA_synth_type1"/>
    <property type="match status" value="1"/>
</dbReference>
<feature type="binding site" evidence="7">
    <location>
        <position position="485"/>
    </location>
    <ligand>
        <name>ATP</name>
        <dbReference type="ChEBI" id="CHEBI:30616"/>
    </ligand>
</feature>
<keyword evidence="3 7" id="KW-0547">Nucleotide-binding</keyword>
<dbReference type="SUPFAM" id="SSF55681">
    <property type="entry name" value="Class II aaRS and biotin synthetases"/>
    <property type="match status" value="1"/>
</dbReference>
<dbReference type="Gene3D" id="3.30.930.10">
    <property type="entry name" value="Bira Bifunctional Protein, Domain 2"/>
    <property type="match status" value="1"/>
</dbReference>
<dbReference type="NCBIfam" id="NF001750">
    <property type="entry name" value="PRK00476.1"/>
    <property type="match status" value="1"/>
</dbReference>
<dbReference type="SUPFAM" id="SSF50249">
    <property type="entry name" value="Nucleic acid-binding proteins"/>
    <property type="match status" value="1"/>
</dbReference>
<dbReference type="NCBIfam" id="TIGR00459">
    <property type="entry name" value="aspS_bact"/>
    <property type="match status" value="1"/>
</dbReference>
<evidence type="ECO:0000256" key="6">
    <source>
        <dbReference type="ARBA" id="ARBA00023146"/>
    </source>
</evidence>
<evidence type="ECO:0000256" key="1">
    <source>
        <dbReference type="ARBA" id="ARBA00006303"/>
    </source>
</evidence>
<dbReference type="Pfam" id="PF00152">
    <property type="entry name" value="tRNA-synt_2"/>
    <property type="match status" value="1"/>
</dbReference>
<proteinExistence type="inferred from homology"/>
<dbReference type="Pfam" id="PF01336">
    <property type="entry name" value="tRNA_anti-codon"/>
    <property type="match status" value="1"/>
</dbReference>
<comment type="similarity">
    <text evidence="1 7">Belongs to the class-II aminoacyl-tRNA synthetase family. Type 1 subfamily.</text>
</comment>
<gene>
    <name evidence="7" type="primary">aspS</name>
    <name evidence="9" type="ORF">IV67_GL000920</name>
</gene>
<accession>A0A0R2JG67</accession>
<organism evidence="9 10">
    <name type="scientific">Weissella minor</name>
    <dbReference type="NCBI Taxonomy" id="1620"/>
    <lineage>
        <taxon>Bacteria</taxon>
        <taxon>Bacillati</taxon>
        <taxon>Bacillota</taxon>
        <taxon>Bacilli</taxon>
        <taxon>Lactobacillales</taxon>
        <taxon>Lactobacillaceae</taxon>
        <taxon>Weissella</taxon>
    </lineage>
</organism>
<dbReference type="GO" id="GO:0005524">
    <property type="term" value="F:ATP binding"/>
    <property type="evidence" value="ECO:0007669"/>
    <property type="project" value="UniProtKB-UniRule"/>
</dbReference>
<dbReference type="PATRIC" id="fig|1620.3.peg.936"/>